<dbReference type="InterPro" id="IPR008513">
    <property type="entry name" value="tRNA(Met)_cyd_acetate_ligase"/>
</dbReference>
<dbReference type="GO" id="GO:0005737">
    <property type="term" value="C:cytoplasm"/>
    <property type="evidence" value="ECO:0007669"/>
    <property type="project" value="UniProtKB-SubCell"/>
</dbReference>
<comment type="subcellular location">
    <subcellularLocation>
        <location evidence="3">Cytoplasm</location>
    </subcellularLocation>
</comment>
<dbReference type="EMBL" id="AEBE01000154">
    <property type="protein sequence ID" value="EFU89049.1"/>
    <property type="molecule type" value="Genomic_DNA"/>
</dbReference>
<dbReference type="Gene3D" id="3.40.50.620">
    <property type="entry name" value="HUPs"/>
    <property type="match status" value="1"/>
</dbReference>
<protein>
    <recommendedName>
        <fullName evidence="3">tRNA(Met) cytidine acetate ligase</fullName>
        <ecNumber evidence="3">6.3.4.-</ecNumber>
    </recommendedName>
</protein>
<feature type="binding site" evidence="3">
    <location>
        <position position="137"/>
    </location>
    <ligand>
        <name>ATP</name>
        <dbReference type="ChEBI" id="CHEBI:30616"/>
    </ligand>
</feature>
<dbReference type="AlphaFoldDB" id="A0ABC9P278"/>
<comment type="caution">
    <text evidence="4">The sequence shown here is derived from an EMBL/GenBank/DDBJ whole genome shotgun (WGS) entry which is preliminary data.</text>
</comment>
<name>A0ABC9P278_ENTFL</name>
<dbReference type="PANTHER" id="PTHR37825">
    <property type="entry name" value="TRNA(MET) CYTIDINE ACETATE LIGASE"/>
    <property type="match status" value="1"/>
</dbReference>
<evidence type="ECO:0000313" key="5">
    <source>
        <dbReference type="Proteomes" id="UP000004933"/>
    </source>
</evidence>
<dbReference type="InterPro" id="IPR014729">
    <property type="entry name" value="Rossmann-like_a/b/a_fold"/>
</dbReference>
<evidence type="ECO:0000313" key="4">
    <source>
        <dbReference type="EMBL" id="EFU89049.1"/>
    </source>
</evidence>
<feature type="binding site" evidence="3">
    <location>
        <position position="197"/>
    </location>
    <ligand>
        <name>ATP</name>
        <dbReference type="ChEBI" id="CHEBI:30616"/>
    </ligand>
</feature>
<dbReference type="HAMAP" id="MF_01539">
    <property type="entry name" value="TmcAL"/>
    <property type="match status" value="1"/>
</dbReference>
<evidence type="ECO:0000256" key="3">
    <source>
        <dbReference type="HAMAP-Rule" id="MF_01539"/>
    </source>
</evidence>
<comment type="caution">
    <text evidence="3">Lacks conserved residue(s) required for the propagation of feature annotation.</text>
</comment>
<comment type="function">
    <text evidence="3">Catalyzes the formation of N(4)-acetylcytidine (ac(4)C) at the wobble position of elongator tRNA(Met), using acetate and ATP as substrates. First activates an acetate ion to form acetyladenylate (Ac-AMP) and then transfers the acetyl group to tRNA to form ac(4)C34.</text>
</comment>
<keyword evidence="3" id="KW-0694">RNA-binding</keyword>
<evidence type="ECO:0000256" key="1">
    <source>
        <dbReference type="ARBA" id="ARBA00022598"/>
    </source>
</evidence>
<accession>A0ABC9P278</accession>
<keyword evidence="3" id="KW-0820">tRNA-binding</keyword>
<dbReference type="SUPFAM" id="SSF52374">
    <property type="entry name" value="Nucleotidylyl transferase"/>
    <property type="match status" value="1"/>
</dbReference>
<keyword evidence="1 3" id="KW-0436">Ligase</keyword>
<feature type="binding site" evidence="3">
    <location>
        <position position="222"/>
    </location>
    <ligand>
        <name>ATP</name>
        <dbReference type="ChEBI" id="CHEBI:30616"/>
    </ligand>
</feature>
<dbReference type="GO" id="GO:0005524">
    <property type="term" value="F:ATP binding"/>
    <property type="evidence" value="ECO:0007669"/>
    <property type="project" value="UniProtKB-KW"/>
</dbReference>
<keyword evidence="3" id="KW-0547">Nucleotide-binding</keyword>
<dbReference type="GO" id="GO:0016879">
    <property type="term" value="F:ligase activity, forming carbon-nitrogen bonds"/>
    <property type="evidence" value="ECO:0007669"/>
    <property type="project" value="UniProtKB-UniRule"/>
</dbReference>
<dbReference type="PANTHER" id="PTHR37825:SF1">
    <property type="entry name" value="TRNA(MET) CYTIDINE ACETATE LIGASE"/>
    <property type="match status" value="1"/>
</dbReference>
<evidence type="ECO:0000256" key="2">
    <source>
        <dbReference type="ARBA" id="ARBA00022694"/>
    </source>
</evidence>
<keyword evidence="3" id="KW-0067">ATP-binding</keyword>
<dbReference type="GO" id="GO:0006400">
    <property type="term" value="P:tRNA modification"/>
    <property type="evidence" value="ECO:0007669"/>
    <property type="project" value="UniProtKB-UniRule"/>
</dbReference>
<dbReference type="Proteomes" id="UP000004933">
    <property type="component" value="Unassembled WGS sequence"/>
</dbReference>
<reference evidence="4 5" key="1">
    <citation type="submission" date="2010-09" db="EMBL/GenBank/DDBJ databases">
        <authorList>
            <person name="Weinstock G."/>
            <person name="Sodergren E."/>
            <person name="Clifton S."/>
            <person name="Fulton L."/>
            <person name="Fulton B."/>
            <person name="Courtney L."/>
            <person name="Fronick C."/>
            <person name="Harrison M."/>
            <person name="Strong C."/>
            <person name="Farmer C."/>
            <person name="Delahaunty K."/>
            <person name="Markovic C."/>
            <person name="Hall O."/>
            <person name="Minx P."/>
            <person name="Tomlinson C."/>
            <person name="Mitreva M."/>
            <person name="Hou S."/>
            <person name="Chen J."/>
            <person name="Wollam A."/>
            <person name="Pepin K.H."/>
            <person name="Johnson M."/>
            <person name="Bhonagiri V."/>
            <person name="Zhang X."/>
            <person name="Suruliraj S."/>
            <person name="Warren W."/>
            <person name="Chinwalla A."/>
            <person name="Mardis E.R."/>
            <person name="Wilson R.K."/>
        </authorList>
    </citation>
    <scope>NUCLEOTIDE SEQUENCE [LARGE SCALE GENOMIC DNA]</scope>
    <source>
        <strain evidence="4 5">TX0630</strain>
    </source>
</reference>
<proteinExistence type="inferred from homology"/>
<keyword evidence="2 3" id="KW-0819">tRNA processing</keyword>
<dbReference type="NCBIfam" id="NF010191">
    <property type="entry name" value="PRK13670.1"/>
    <property type="match status" value="1"/>
</dbReference>
<keyword evidence="3" id="KW-0963">Cytoplasm</keyword>
<dbReference type="Pfam" id="PF05636">
    <property type="entry name" value="HIGH_NTase1"/>
    <property type="match status" value="1"/>
</dbReference>
<dbReference type="EC" id="6.3.4.-" evidence="3"/>
<comment type="catalytic activity">
    <reaction evidence="3">
        <text>cytidine(34) in elongator tRNA(Met) + acetate + ATP = N(4)-acetylcytidine(34) in elongator tRNA(Met) + AMP + diphosphate</text>
        <dbReference type="Rhea" id="RHEA:58144"/>
        <dbReference type="Rhea" id="RHEA-COMP:10693"/>
        <dbReference type="Rhea" id="RHEA-COMP:10694"/>
        <dbReference type="ChEBI" id="CHEBI:30089"/>
        <dbReference type="ChEBI" id="CHEBI:30616"/>
        <dbReference type="ChEBI" id="CHEBI:33019"/>
        <dbReference type="ChEBI" id="CHEBI:74900"/>
        <dbReference type="ChEBI" id="CHEBI:82748"/>
        <dbReference type="ChEBI" id="CHEBI:456215"/>
    </reaction>
</comment>
<sequence>MFVKEINKIWLMSLGQRLKTFVSLLISPFFITEVARVKACGIIVEYNPFHNGHRYHAQQARQQSGAEVVIAIMSGNFLQRGEPALLDKWARTEEALQNGVDLVIELPTAWSVQSADYFAKGGIKLLQALQCESLCFGTDSTSAIDYAAFGQFVQENQSLIDQTFHALTDKQLSYPQKMTAVFRQVYPESRFDFSSPNHILGMSYAKENATYPTPMTLYPIARKQAGFHDATISGKVASATAIRQSVFQQEITQVLPTVPSITAQHLQTQTMISWENYWPFLKYKIVQSSLEELQAIYQMTEGLEYRLKDQIQAAGSFHELMERMKTKRYTWTRLQRLATYILLNMTKEEVETVWQDSYLHVLGFTPKGQAYLKETKAQIQMPVISKVSKENRAMLSLDIRANQLYQMGDSSLKEQNFGRFPLRFSPDT</sequence>
<organism evidence="4 5">
    <name type="scientific">Enterococcus faecalis TX0630</name>
    <dbReference type="NCBI Taxonomy" id="749508"/>
    <lineage>
        <taxon>Bacteria</taxon>
        <taxon>Bacillati</taxon>
        <taxon>Bacillota</taxon>
        <taxon>Bacilli</taxon>
        <taxon>Lactobacillales</taxon>
        <taxon>Enterococcaceae</taxon>
        <taxon>Enterococcus</taxon>
    </lineage>
</organism>
<feature type="binding site" evidence="3">
    <location>
        <begin position="43"/>
        <end position="56"/>
    </location>
    <ligand>
        <name>ATP</name>
        <dbReference type="ChEBI" id="CHEBI:30616"/>
    </ligand>
</feature>
<dbReference type="GO" id="GO:0000049">
    <property type="term" value="F:tRNA binding"/>
    <property type="evidence" value="ECO:0007669"/>
    <property type="project" value="UniProtKB-KW"/>
</dbReference>
<comment type="similarity">
    <text evidence="3">Belongs to the TmcAL family.</text>
</comment>
<gene>
    <name evidence="3" type="primary">tmcAL</name>
    <name evidence="4" type="ORF">HMPREF9511_02988</name>
</gene>